<gene>
    <name evidence="2" type="ORF">ARTSIC4J27_1024</name>
</gene>
<dbReference type="STRING" id="861266.ARTSIC4J27_1024"/>
<dbReference type="AlphaFoldDB" id="A0A024H039"/>
<name>A0A024H039_9MICC</name>
<organism evidence="2 3">
    <name type="scientific">Pseudarthrobacter siccitolerans</name>
    <dbReference type="NCBI Taxonomy" id="861266"/>
    <lineage>
        <taxon>Bacteria</taxon>
        <taxon>Bacillati</taxon>
        <taxon>Actinomycetota</taxon>
        <taxon>Actinomycetes</taxon>
        <taxon>Micrococcales</taxon>
        <taxon>Micrococcaceae</taxon>
        <taxon>Pseudarthrobacter</taxon>
    </lineage>
</organism>
<keyword evidence="3" id="KW-1185">Reference proteome</keyword>
<proteinExistence type="predicted"/>
<evidence type="ECO:0000313" key="2">
    <source>
        <dbReference type="EMBL" id="CCQ45091.1"/>
    </source>
</evidence>
<evidence type="ECO:0000256" key="1">
    <source>
        <dbReference type="SAM" id="Phobius"/>
    </source>
</evidence>
<evidence type="ECO:0000313" key="3">
    <source>
        <dbReference type="Proteomes" id="UP000035722"/>
    </source>
</evidence>
<comment type="caution">
    <text evidence="2">The sequence shown here is derived from an EMBL/GenBank/DDBJ whole genome shotgun (WGS) entry which is preliminary data.</text>
</comment>
<feature type="transmembrane region" description="Helical" evidence="1">
    <location>
        <begin position="27"/>
        <end position="45"/>
    </location>
</feature>
<sequence>MTTLRPGSRARTPAVAPVQAPLTLQRALTVTGLVLGIAAAAHTAGGGHLPPAPVLALLAALVLLPVTVLARRRLSLASISGVLGAGQLALHTAFTSLPGPVDHCTPAGIASYGHHQAQAIPDCLTAGAGAVALQLPAVPGPVMVAAHILALAATALLLAHGEEALWRALAWLAPPVLELYARPLPRWTAPAPLAASCVPPLHPSVRTRLFRGPPLALARPVY</sequence>
<keyword evidence="1" id="KW-0472">Membrane</keyword>
<feature type="transmembrane region" description="Helical" evidence="1">
    <location>
        <begin position="51"/>
        <end position="70"/>
    </location>
</feature>
<dbReference type="Proteomes" id="UP000035722">
    <property type="component" value="Unassembled WGS sequence"/>
</dbReference>
<reference evidence="3" key="1">
    <citation type="journal article" date="2014" name="Genome Announc.">
        <title>Genome Sequence of Arthrobacter siccitolerans 4J27, a Xeroprotectant-Producing Desiccation-Tolerant Microorganism.</title>
        <authorList>
            <person name="Manzanera M."/>
            <person name="Santa-Cruz-Calvo L."/>
            <person name="Vilchez J.I."/>
            <person name="Garcia-Fontana C."/>
            <person name="Silva-Castro G.A."/>
            <person name="Calvo C."/>
            <person name="Gonzalez-Lopez J."/>
        </authorList>
    </citation>
    <scope>NUCLEOTIDE SEQUENCE [LARGE SCALE GENOMIC DNA]</scope>
    <source>
        <strain evidence="3">4J27</strain>
    </source>
</reference>
<dbReference type="RefSeq" id="WP_050054116.1">
    <property type="nucleotide sequence ID" value="NZ_CAQI01000032.1"/>
</dbReference>
<accession>A0A024H039</accession>
<protein>
    <submittedName>
        <fullName evidence="2">Uncharacterized protein</fullName>
    </submittedName>
</protein>
<keyword evidence="1" id="KW-1133">Transmembrane helix</keyword>
<dbReference type="EMBL" id="CAQI01000032">
    <property type="protein sequence ID" value="CCQ45091.1"/>
    <property type="molecule type" value="Genomic_DNA"/>
</dbReference>
<keyword evidence="1" id="KW-0812">Transmembrane</keyword>
<dbReference type="OrthoDB" id="4939448at2"/>